<evidence type="ECO:0000256" key="2">
    <source>
        <dbReference type="ARBA" id="ARBA00022723"/>
    </source>
</evidence>
<evidence type="ECO:0000256" key="4">
    <source>
        <dbReference type="PIRSR" id="PIRSR004846-1"/>
    </source>
</evidence>
<evidence type="ECO:0000313" key="6">
    <source>
        <dbReference type="EMBL" id="NEK87422.1"/>
    </source>
</evidence>
<feature type="binding site" evidence="4">
    <location>
        <position position="209"/>
    </location>
    <ligand>
        <name>molybdate</name>
        <dbReference type="ChEBI" id="CHEBI:36264"/>
    </ligand>
</feature>
<feature type="binding site" evidence="4">
    <location>
        <position position="53"/>
    </location>
    <ligand>
        <name>molybdate</name>
        <dbReference type="ChEBI" id="CHEBI:36264"/>
    </ligand>
</feature>
<keyword evidence="3 5" id="KW-0732">Signal</keyword>
<name>A0A6L9W6H1_9ACTN</name>
<evidence type="ECO:0000313" key="7">
    <source>
        <dbReference type="Proteomes" id="UP000479241"/>
    </source>
</evidence>
<dbReference type="InterPro" id="IPR005950">
    <property type="entry name" value="ModA"/>
</dbReference>
<dbReference type="AlphaFoldDB" id="A0A6L9W6H1"/>
<keyword evidence="2 4" id="KW-0479">Metal-binding</keyword>
<dbReference type="PIRSF" id="PIRSF004846">
    <property type="entry name" value="ModA"/>
    <property type="match status" value="1"/>
</dbReference>
<reference evidence="6 7" key="1">
    <citation type="submission" date="2019-12" db="EMBL/GenBank/DDBJ databases">
        <title>the WGS of Blastococcus saxobsidens 67B17.</title>
        <authorList>
            <person name="Jiang Z."/>
        </authorList>
    </citation>
    <scope>NUCLEOTIDE SEQUENCE [LARGE SCALE GENOMIC DNA]</scope>
    <source>
        <strain evidence="6 7">67B17</strain>
    </source>
</reference>
<feature type="binding site" evidence="4">
    <location>
        <position position="81"/>
    </location>
    <ligand>
        <name>molybdate</name>
        <dbReference type="ChEBI" id="CHEBI:36264"/>
    </ligand>
</feature>
<dbReference type="Pfam" id="PF13531">
    <property type="entry name" value="SBP_bac_11"/>
    <property type="match status" value="1"/>
</dbReference>
<feature type="signal peptide" evidence="5">
    <location>
        <begin position="1"/>
        <end position="25"/>
    </location>
</feature>
<dbReference type="EMBL" id="JAAGWG010000032">
    <property type="protein sequence ID" value="NEK87422.1"/>
    <property type="molecule type" value="Genomic_DNA"/>
</dbReference>
<dbReference type="PANTHER" id="PTHR30632:SF0">
    <property type="entry name" value="SULFATE-BINDING PROTEIN"/>
    <property type="match status" value="1"/>
</dbReference>
<gene>
    <name evidence="6" type="primary">modA</name>
    <name evidence="6" type="ORF">GCU60_16910</name>
</gene>
<keyword evidence="4" id="KW-0500">Molybdenum</keyword>
<dbReference type="Gene3D" id="3.40.190.10">
    <property type="entry name" value="Periplasmic binding protein-like II"/>
    <property type="match status" value="2"/>
</dbReference>
<dbReference type="Proteomes" id="UP000479241">
    <property type="component" value="Unassembled WGS sequence"/>
</dbReference>
<sequence>MRRRPAALLVLGLVLSGCGSTVGDAPPGAAEEGPAGPGDPGITGTLTVLAAASLTDVFAVLGEQLEAANPQLEVRFSFAGSSALAAQVLQGAPADVLATADEAQMARVEEAALVEGAVVFAENALMLAVPADNPDGVALPGGGGTPSLAELVPADATMAVCAPEVPCGALSAAVLEAAGLTGAPDTYEDDVRAVLTKVQLGEVDAGLVYVSDVRSAGDSVLAFGFREGIAARNSFPIGVLEDAPNAAAGQAFVDLVRSEEGRQALADAGFLPPR</sequence>
<comment type="similarity">
    <text evidence="1">Belongs to the bacterial solute-binding protein ModA family.</text>
</comment>
<dbReference type="GO" id="GO:0046872">
    <property type="term" value="F:metal ion binding"/>
    <property type="evidence" value="ECO:0007669"/>
    <property type="project" value="UniProtKB-KW"/>
</dbReference>
<evidence type="ECO:0000256" key="1">
    <source>
        <dbReference type="ARBA" id="ARBA00009175"/>
    </source>
</evidence>
<dbReference type="PROSITE" id="PS51257">
    <property type="entry name" value="PROKAR_LIPOPROTEIN"/>
    <property type="match status" value="1"/>
</dbReference>
<evidence type="ECO:0000256" key="3">
    <source>
        <dbReference type="ARBA" id="ARBA00022729"/>
    </source>
</evidence>
<comment type="caution">
    <text evidence="6">The sequence shown here is derived from an EMBL/GenBank/DDBJ whole genome shotgun (WGS) entry which is preliminary data.</text>
</comment>
<feature type="binding site" evidence="4">
    <location>
        <position position="191"/>
    </location>
    <ligand>
        <name>molybdate</name>
        <dbReference type="ChEBI" id="CHEBI:36264"/>
    </ligand>
</feature>
<dbReference type="NCBIfam" id="TIGR01256">
    <property type="entry name" value="modA"/>
    <property type="match status" value="1"/>
</dbReference>
<evidence type="ECO:0000256" key="5">
    <source>
        <dbReference type="SAM" id="SignalP"/>
    </source>
</evidence>
<dbReference type="RefSeq" id="WP_163207374.1">
    <property type="nucleotide sequence ID" value="NZ_JAAGWG010000032.1"/>
</dbReference>
<organism evidence="6 7">
    <name type="scientific">Blastococcus saxobsidens</name>
    <dbReference type="NCBI Taxonomy" id="138336"/>
    <lineage>
        <taxon>Bacteria</taxon>
        <taxon>Bacillati</taxon>
        <taxon>Actinomycetota</taxon>
        <taxon>Actinomycetes</taxon>
        <taxon>Geodermatophilales</taxon>
        <taxon>Geodermatophilaceae</taxon>
        <taxon>Blastococcus</taxon>
    </lineage>
</organism>
<dbReference type="GO" id="GO:0030973">
    <property type="term" value="F:molybdate ion binding"/>
    <property type="evidence" value="ECO:0007669"/>
    <property type="project" value="TreeGrafter"/>
</dbReference>
<dbReference type="PANTHER" id="PTHR30632">
    <property type="entry name" value="MOLYBDATE-BINDING PERIPLASMIC PROTEIN"/>
    <property type="match status" value="1"/>
</dbReference>
<protein>
    <submittedName>
        <fullName evidence="6">Molybdate ABC transporter substrate-binding protein</fullName>
    </submittedName>
</protein>
<dbReference type="SUPFAM" id="SSF53850">
    <property type="entry name" value="Periplasmic binding protein-like II"/>
    <property type="match status" value="1"/>
</dbReference>
<feature type="chain" id="PRO_5038479887" evidence="5">
    <location>
        <begin position="26"/>
        <end position="274"/>
    </location>
</feature>
<dbReference type="InterPro" id="IPR050682">
    <property type="entry name" value="ModA/WtpA"/>
</dbReference>
<proteinExistence type="inferred from homology"/>
<accession>A0A6L9W6H1</accession>
<dbReference type="GO" id="GO:0015689">
    <property type="term" value="P:molybdate ion transport"/>
    <property type="evidence" value="ECO:0007669"/>
    <property type="project" value="InterPro"/>
</dbReference>